<name>A0AB36RGN6_9HYPH</name>
<gene>
    <name evidence="1" type="ORF">CIT25_03980</name>
</gene>
<accession>A0AB36RGN6</accession>
<evidence type="ECO:0000313" key="1">
    <source>
        <dbReference type="EMBL" id="PAQ03683.1"/>
    </source>
</evidence>
<reference evidence="2" key="1">
    <citation type="submission" date="2017-08" db="EMBL/GenBank/DDBJ databases">
        <title>Mesorhizobium wenxinae sp. nov., a novel rhizobial species isolated from root nodules of chickpea (Cicer arietinum L.).</title>
        <authorList>
            <person name="Zhang J."/>
        </authorList>
    </citation>
    <scope>NUCLEOTIDE SEQUENCE [LARGE SCALE GENOMIC DNA]</scope>
    <source>
        <strain evidence="2">USDA 3392</strain>
    </source>
</reference>
<dbReference type="RefSeq" id="WP_095483256.1">
    <property type="nucleotide sequence ID" value="NZ_CP088151.1"/>
</dbReference>
<dbReference type="Proteomes" id="UP000216215">
    <property type="component" value="Unassembled WGS sequence"/>
</dbReference>
<dbReference type="EMBL" id="NPKI01000008">
    <property type="protein sequence ID" value="PAQ03683.1"/>
    <property type="molecule type" value="Genomic_DNA"/>
</dbReference>
<comment type="caution">
    <text evidence="1">The sequence shown here is derived from an EMBL/GenBank/DDBJ whole genome shotgun (WGS) entry which is preliminary data.</text>
</comment>
<sequence>MTEEATPLPETVQWLRYRPLKYDDWGIIRHGDSDHIFAVVRRPLSEEEAAVHRHAGTDPFEQLARALMDAASPPKPQEGVVEALREALTNMKAAFDGLRPMPLVMEPIAKRLSDDAAAALALAGDQP</sequence>
<organism evidence="1 2">
    <name type="scientific">Mesorhizobium mediterraneum</name>
    <dbReference type="NCBI Taxonomy" id="43617"/>
    <lineage>
        <taxon>Bacteria</taxon>
        <taxon>Pseudomonadati</taxon>
        <taxon>Pseudomonadota</taxon>
        <taxon>Alphaproteobacteria</taxon>
        <taxon>Hyphomicrobiales</taxon>
        <taxon>Phyllobacteriaceae</taxon>
        <taxon>Mesorhizobium</taxon>
    </lineage>
</organism>
<keyword evidence="2" id="KW-1185">Reference proteome</keyword>
<protein>
    <recommendedName>
        <fullName evidence="3">Cytochrome</fullName>
    </recommendedName>
</protein>
<evidence type="ECO:0000313" key="2">
    <source>
        <dbReference type="Proteomes" id="UP000216215"/>
    </source>
</evidence>
<dbReference type="AlphaFoldDB" id="A0AB36RGN6"/>
<proteinExistence type="predicted"/>
<evidence type="ECO:0008006" key="3">
    <source>
        <dbReference type="Google" id="ProtNLM"/>
    </source>
</evidence>